<name>A0A4Z1P992_9PEZI</name>
<protein>
    <submittedName>
        <fullName evidence="1">Uncharacterized protein</fullName>
    </submittedName>
</protein>
<proteinExistence type="predicted"/>
<gene>
    <name evidence="1" type="ORF">E6O75_ATG04280</name>
</gene>
<dbReference type="EMBL" id="SNSC02000004">
    <property type="protein sequence ID" value="TID25075.1"/>
    <property type="molecule type" value="Genomic_DNA"/>
</dbReference>
<comment type="caution">
    <text evidence="1">The sequence shown here is derived from an EMBL/GenBank/DDBJ whole genome shotgun (WGS) entry which is preliminary data.</text>
</comment>
<keyword evidence="2" id="KW-1185">Reference proteome</keyword>
<accession>A0A4Z1P992</accession>
<reference evidence="1 2" key="1">
    <citation type="submission" date="2019-04" db="EMBL/GenBank/DDBJ databases">
        <title>High contiguity whole genome sequence and gene annotation resource for two Venturia nashicola isolates.</title>
        <authorList>
            <person name="Prokchorchik M."/>
            <person name="Won K."/>
            <person name="Lee Y."/>
            <person name="Choi E.D."/>
            <person name="Segonzac C."/>
            <person name="Sohn K.H."/>
        </authorList>
    </citation>
    <scope>NUCLEOTIDE SEQUENCE [LARGE SCALE GENOMIC DNA]</scope>
    <source>
        <strain evidence="1 2">PRI2</strain>
    </source>
</reference>
<dbReference type="AlphaFoldDB" id="A0A4Z1P992"/>
<evidence type="ECO:0000313" key="2">
    <source>
        <dbReference type="Proteomes" id="UP000298493"/>
    </source>
</evidence>
<dbReference type="Proteomes" id="UP000298493">
    <property type="component" value="Unassembled WGS sequence"/>
</dbReference>
<evidence type="ECO:0000313" key="1">
    <source>
        <dbReference type="EMBL" id="TID25075.1"/>
    </source>
</evidence>
<organism evidence="1 2">
    <name type="scientific">Venturia nashicola</name>
    <dbReference type="NCBI Taxonomy" id="86259"/>
    <lineage>
        <taxon>Eukaryota</taxon>
        <taxon>Fungi</taxon>
        <taxon>Dikarya</taxon>
        <taxon>Ascomycota</taxon>
        <taxon>Pezizomycotina</taxon>
        <taxon>Dothideomycetes</taxon>
        <taxon>Pleosporomycetidae</taxon>
        <taxon>Venturiales</taxon>
        <taxon>Venturiaceae</taxon>
        <taxon>Venturia</taxon>
    </lineage>
</organism>
<sequence length="132" mass="15058">MQIPGPESCRYPDPSHAHTLTRVMHIHMYSFRISSTGNSFILTARQLVHPHCAATRSSSLRGNSFILTARQLVHPHCATTAHSSFHFRTRGLGIVNDITRHKELDDYKQLQIEEALEAKRQKEKSCPSLYSY</sequence>